<name>A0A2G4EZR0_9CYAN</name>
<keyword evidence="2" id="KW-1185">Reference proteome</keyword>
<evidence type="ECO:0000313" key="2">
    <source>
        <dbReference type="Proteomes" id="UP000226442"/>
    </source>
</evidence>
<comment type="caution">
    <text evidence="1">The sequence shown here is derived from an EMBL/GenBank/DDBJ whole genome shotgun (WGS) entry which is preliminary data.</text>
</comment>
<dbReference type="EMBL" id="NXIB02000070">
    <property type="protein sequence ID" value="PHX54996.1"/>
    <property type="molecule type" value="Genomic_DNA"/>
</dbReference>
<dbReference type="OrthoDB" id="418423at2"/>
<accession>A0A2G4EZR0</accession>
<dbReference type="PANTHER" id="PTHR32098:SF5">
    <property type="entry name" value="LYCOPENE BETA_EPSILON CYCLASE PROTEIN"/>
    <property type="match status" value="1"/>
</dbReference>
<proteinExistence type="predicted"/>
<gene>
    <name evidence="1" type="ORF">CP500_013315</name>
</gene>
<reference evidence="1" key="1">
    <citation type="submission" date="2017-10" db="EMBL/GenBank/DDBJ databases">
        <title>Draft genome sequence of the planktic cyanobacteria Tychonema bourrellyi isolated from alpine lentic freshwater.</title>
        <authorList>
            <person name="Tett A."/>
            <person name="Armanini F."/>
            <person name="Asnicar F."/>
            <person name="Boscaini A."/>
            <person name="Pasolli E."/>
            <person name="Zolfo M."/>
            <person name="Donati C."/>
            <person name="Salmaso N."/>
            <person name="Segata N."/>
        </authorList>
    </citation>
    <scope>NUCLEOTIDE SEQUENCE</scope>
    <source>
        <strain evidence="1">FEM_GT703</strain>
    </source>
</reference>
<dbReference type="InterPro" id="IPR036188">
    <property type="entry name" value="FAD/NAD-bd_sf"/>
</dbReference>
<organism evidence="1 2">
    <name type="scientific">Tychonema bourrellyi FEM_GT703</name>
    <dbReference type="NCBI Taxonomy" id="2040638"/>
    <lineage>
        <taxon>Bacteria</taxon>
        <taxon>Bacillati</taxon>
        <taxon>Cyanobacteriota</taxon>
        <taxon>Cyanophyceae</taxon>
        <taxon>Oscillatoriophycideae</taxon>
        <taxon>Oscillatoriales</taxon>
        <taxon>Microcoleaceae</taxon>
        <taxon>Tychonema</taxon>
    </lineage>
</organism>
<sequence length="525" mass="59141">MSLTEQILSQLPGDALGSLRKVDRLWENLKQNTAPVPEAVKHSQQPLETIDFDIVISGATLGILIGTALAVRGWRVALLERGTLRGRDQEWNISRQELEAFVELNLLSVAEIEKAVATEYNPARISFPDTPDIWVRDVLNIGVDPVYLLETLKQRFLQAGGKLFENTPFNTATIHPNGIVIESKNTNLESESESESNSFQTRLLLDAMGHFSPIVRQARQGKKPDAVCLVVGSCAQGFPKNDTGDIFASFTPMQNQCQYFWEAFPARDGRTTYLFTYLDADTERFSLETLFEDYLRLLPQYQNVELNQLKFQRALYGFFPCYRQSPLKTPWNRILPVGDSSGSQSPLSFGGFGAMVRHLKRLTLGIDEALRSDSLNQNAIALLQPYQPNLSVTWLFQRSMSAAMNQKIEPNQINQLLSGVFEVMEEFGEPVLKPFLQDIVLFPALSKTLLKTAISHPGLVMKIIPQVGVANLLDWMVHYVNLGIYTGLQPFGKALEPQIKKLSLEQQYYFHRLIEAWEYGAGGDY</sequence>
<dbReference type="Proteomes" id="UP000226442">
    <property type="component" value="Unassembled WGS sequence"/>
</dbReference>
<dbReference type="AlphaFoldDB" id="A0A2G4EZR0"/>
<dbReference type="Gene3D" id="3.50.50.60">
    <property type="entry name" value="FAD/NAD(P)-binding domain"/>
    <property type="match status" value="1"/>
</dbReference>
<protein>
    <submittedName>
        <fullName evidence="1">FAD-dependent oxidoreductase</fullName>
    </submittedName>
</protein>
<evidence type="ECO:0000313" key="1">
    <source>
        <dbReference type="EMBL" id="PHX54996.1"/>
    </source>
</evidence>
<dbReference type="PANTHER" id="PTHR32098">
    <property type="entry name" value="LYCOPENE BETA/EPSILON CYCLASE PROTEIN"/>
    <property type="match status" value="1"/>
</dbReference>
<dbReference type="SUPFAM" id="SSF51905">
    <property type="entry name" value="FAD/NAD(P)-binding domain"/>
    <property type="match status" value="1"/>
</dbReference>
<dbReference type="RefSeq" id="WP_096829731.1">
    <property type="nucleotide sequence ID" value="NZ_NXIB02000070.1"/>
</dbReference>